<evidence type="ECO:0000256" key="9">
    <source>
        <dbReference type="ARBA" id="ARBA00023315"/>
    </source>
</evidence>
<dbReference type="Gene3D" id="3.30.559.30">
    <property type="entry name" value="Nonribosomal peptide synthetase, condensation domain"/>
    <property type="match status" value="1"/>
</dbReference>
<keyword evidence="8 15" id="KW-0808">Transferase</keyword>
<dbReference type="EMBL" id="WEGI01000011">
    <property type="protein sequence ID" value="MQY29510.1"/>
    <property type="molecule type" value="Genomic_DNA"/>
</dbReference>
<sequence length="410" mass="43807">MSTVAAQHGSKIRQLAPSEEMFVGFGEYIGLSLRTVGTLDTDTLADAFDALLDSHPVLTACLSWDGHGHNLVAPAPGPRLAASVRDGRLDEPLAGADPDPENALAGLYVVRDGRRAVVTLLVHHCIADALSASAMLAQMWSYYTDLTENRTFMVVPHEFPASAEELLSGRPPERRTGSAPRAPEPVAAGSVPNILSLRLTAAETEHLVEIAKRELVTVNSLVTAAIVRAEADCLGLSPDGIRFHYPMNMRAVTRPPTPVTAGTAVLGIGRFRPPAGVTDQVDIARAFADNLRAELVDGTVRDSALRLPEAFGAISGHGPGAVLTTNWQTIVPPPVPDGLEFEDFHATIYHRPRRPGTVGLAETPGTTLYFVNIFQGRLRVQISAPQSVAVEPRQRRLTALRSYLAGVGVA</sequence>
<comment type="catalytic activity">
    <reaction evidence="3">
        <text>2 a mycocerosyl-[mycocerosic acid synthase] + a phthiodiolone = a dimycocerosyl phthiodiolone + 2 holo-[mycocerosic acid synthase].</text>
        <dbReference type="EC" id="2.3.1.282"/>
    </reaction>
</comment>
<dbReference type="Proteomes" id="UP000431401">
    <property type="component" value="Unassembled WGS sequence"/>
</dbReference>
<dbReference type="SUPFAM" id="SSF52777">
    <property type="entry name" value="CoA-dependent acyltransferases"/>
    <property type="match status" value="2"/>
</dbReference>
<comment type="catalytic activity">
    <reaction evidence="2">
        <text>2 a mycocerosyl-[mycocerosic acid synthase] + a phenolphthiocerol = a dimycocerosyl phenolphthiocerol + 2 holo-[mycocerosic acid synthase].</text>
        <dbReference type="EC" id="2.3.1.282"/>
    </reaction>
</comment>
<evidence type="ECO:0000313" key="15">
    <source>
        <dbReference type="EMBL" id="MQY29510.1"/>
    </source>
</evidence>
<evidence type="ECO:0000256" key="7">
    <source>
        <dbReference type="ARBA" id="ARBA00022516"/>
    </source>
</evidence>
<comment type="caution">
    <text evidence="15">The sequence shown here is derived from an EMBL/GenBank/DDBJ whole genome shotgun (WGS) entry which is preliminary data.</text>
</comment>
<keyword evidence="7" id="KW-0443">Lipid metabolism</keyword>
<keyword evidence="9 15" id="KW-0012">Acyltransferase</keyword>
<name>A0A7K0DUR3_9NOCA</name>
<feature type="domain" description="Phthiocerol/phthiodiolone dimycocerosyl transferase C-terminal" evidence="14">
    <location>
        <begin position="193"/>
        <end position="382"/>
    </location>
</feature>
<evidence type="ECO:0000256" key="8">
    <source>
        <dbReference type="ARBA" id="ARBA00022679"/>
    </source>
</evidence>
<evidence type="ECO:0000256" key="3">
    <source>
        <dbReference type="ARBA" id="ARBA00001907"/>
    </source>
</evidence>
<keyword evidence="16" id="KW-1185">Reference proteome</keyword>
<evidence type="ECO:0000256" key="6">
    <source>
        <dbReference type="ARBA" id="ARBA00013449"/>
    </source>
</evidence>
<organism evidence="15 16">
    <name type="scientific">Nocardia aurantia</name>
    <dbReference type="NCBI Taxonomy" id="2585199"/>
    <lineage>
        <taxon>Bacteria</taxon>
        <taxon>Bacillati</taxon>
        <taxon>Actinomycetota</taxon>
        <taxon>Actinomycetes</taxon>
        <taxon>Mycobacteriales</taxon>
        <taxon>Nocardiaceae</taxon>
        <taxon>Nocardia</taxon>
    </lineage>
</organism>
<dbReference type="OrthoDB" id="3318646at2"/>
<evidence type="ECO:0000256" key="10">
    <source>
        <dbReference type="ARBA" id="ARBA00030465"/>
    </source>
</evidence>
<dbReference type="AlphaFoldDB" id="A0A7K0DUR3"/>
<dbReference type="InterPro" id="IPR031641">
    <property type="entry name" value="PapA_C"/>
</dbReference>
<evidence type="ECO:0000313" key="16">
    <source>
        <dbReference type="Proteomes" id="UP000431401"/>
    </source>
</evidence>
<keyword evidence="7" id="KW-0444">Lipid biosynthesis</keyword>
<protein>
    <recommendedName>
        <fullName evidence="6">Phthiocerol/phthiodiolone dimycocerosyl transferase</fullName>
        <ecNumber evidence="5">2.3.1.282</ecNumber>
    </recommendedName>
    <alternativeName>
        <fullName evidence="12">Acyltransferase PapA5</fullName>
    </alternativeName>
    <alternativeName>
        <fullName evidence="10">Phthiocerol/phthiodiolone O-acyltransferase</fullName>
    </alternativeName>
    <alternativeName>
        <fullName evidence="11">Polyketide synthase-associated protein A5</fullName>
    </alternativeName>
</protein>
<comment type="similarity">
    <text evidence="4">Belongs to the acyltransferase PapA5 family.</text>
</comment>
<evidence type="ECO:0000259" key="14">
    <source>
        <dbReference type="Pfam" id="PF16911"/>
    </source>
</evidence>
<dbReference type="GO" id="GO:0016746">
    <property type="term" value="F:acyltransferase activity"/>
    <property type="evidence" value="ECO:0007669"/>
    <property type="project" value="UniProtKB-KW"/>
</dbReference>
<dbReference type="EC" id="2.3.1.282" evidence="5"/>
<dbReference type="InterPro" id="IPR023213">
    <property type="entry name" value="CAT-like_dom_sf"/>
</dbReference>
<feature type="region of interest" description="Disordered" evidence="13">
    <location>
        <begin position="164"/>
        <end position="187"/>
    </location>
</feature>
<proteinExistence type="inferred from homology"/>
<dbReference type="Gene3D" id="3.30.559.10">
    <property type="entry name" value="Chloramphenicol acetyltransferase-like domain"/>
    <property type="match status" value="1"/>
</dbReference>
<comment type="catalytic activity">
    <reaction evidence="1">
        <text>2 a mycocerosyl-[mycocerosic acid synthase] + a phthiocerol = a dimycocerosyl phthiocerol + 2 holo-[mycocerosic acid synthase].</text>
        <dbReference type="EC" id="2.3.1.282"/>
    </reaction>
</comment>
<accession>A0A7K0DUR3</accession>
<evidence type="ECO:0000256" key="1">
    <source>
        <dbReference type="ARBA" id="ARBA00000026"/>
    </source>
</evidence>
<evidence type="ECO:0000256" key="5">
    <source>
        <dbReference type="ARBA" id="ARBA00012866"/>
    </source>
</evidence>
<dbReference type="Pfam" id="PF16911">
    <property type="entry name" value="PapA_C"/>
    <property type="match status" value="1"/>
</dbReference>
<evidence type="ECO:0000256" key="4">
    <source>
        <dbReference type="ARBA" id="ARBA00006558"/>
    </source>
</evidence>
<dbReference type="RefSeq" id="WP_153346424.1">
    <property type="nucleotide sequence ID" value="NZ_WEGI01000011.1"/>
</dbReference>
<gene>
    <name evidence="15" type="primary">papA5</name>
    <name evidence="15" type="ORF">NRB56_51000</name>
</gene>
<evidence type="ECO:0000256" key="11">
    <source>
        <dbReference type="ARBA" id="ARBA00032317"/>
    </source>
</evidence>
<evidence type="ECO:0000256" key="2">
    <source>
        <dbReference type="ARBA" id="ARBA00000625"/>
    </source>
</evidence>
<reference evidence="15 16" key="1">
    <citation type="submission" date="2019-10" db="EMBL/GenBank/DDBJ databases">
        <title>Nocardia macrotermitis sp. nov. and Nocardia aurantia sp. nov., isolated from the gut of fungus growing-termite Macrotermes natalensis.</title>
        <authorList>
            <person name="Benndorf R."/>
            <person name="Schwitalla J."/>
            <person name="Martin K."/>
            <person name="De Beer W."/>
            <person name="Kaster A.-K."/>
            <person name="Vollmers J."/>
            <person name="Poulsen M."/>
            <person name="Beemelmanns C."/>
        </authorList>
    </citation>
    <scope>NUCLEOTIDE SEQUENCE [LARGE SCALE GENOMIC DNA]</scope>
    <source>
        <strain evidence="15 16">RB56</strain>
    </source>
</reference>
<evidence type="ECO:0000256" key="13">
    <source>
        <dbReference type="SAM" id="MobiDB-lite"/>
    </source>
</evidence>
<evidence type="ECO:0000256" key="12">
    <source>
        <dbReference type="ARBA" id="ARBA00033407"/>
    </source>
</evidence>